<dbReference type="EMBL" id="JADGJH010000766">
    <property type="protein sequence ID" value="KAJ3123011.1"/>
    <property type="molecule type" value="Genomic_DNA"/>
</dbReference>
<organism evidence="2 3">
    <name type="scientific">Physocladia obscura</name>
    <dbReference type="NCBI Taxonomy" id="109957"/>
    <lineage>
        <taxon>Eukaryota</taxon>
        <taxon>Fungi</taxon>
        <taxon>Fungi incertae sedis</taxon>
        <taxon>Chytridiomycota</taxon>
        <taxon>Chytridiomycota incertae sedis</taxon>
        <taxon>Chytridiomycetes</taxon>
        <taxon>Chytridiales</taxon>
        <taxon>Chytriomycetaceae</taxon>
        <taxon>Physocladia</taxon>
    </lineage>
</organism>
<name>A0AAD5T0R7_9FUNG</name>
<reference evidence="2" key="1">
    <citation type="submission" date="2020-05" db="EMBL/GenBank/DDBJ databases">
        <title>Phylogenomic resolution of chytrid fungi.</title>
        <authorList>
            <person name="Stajich J.E."/>
            <person name="Amses K."/>
            <person name="Simmons R."/>
            <person name="Seto K."/>
            <person name="Myers J."/>
            <person name="Bonds A."/>
            <person name="Quandt C.A."/>
            <person name="Barry K."/>
            <person name="Liu P."/>
            <person name="Grigoriev I."/>
            <person name="Longcore J.E."/>
            <person name="James T.Y."/>
        </authorList>
    </citation>
    <scope>NUCLEOTIDE SEQUENCE</scope>
    <source>
        <strain evidence="2">JEL0513</strain>
    </source>
</reference>
<dbReference type="AlphaFoldDB" id="A0AAD5T0R7"/>
<protein>
    <submittedName>
        <fullName evidence="2">Uncharacterized protein</fullName>
    </submittedName>
</protein>
<feature type="region of interest" description="Disordered" evidence="1">
    <location>
        <begin position="205"/>
        <end position="232"/>
    </location>
</feature>
<keyword evidence="3" id="KW-1185">Reference proteome</keyword>
<evidence type="ECO:0000313" key="2">
    <source>
        <dbReference type="EMBL" id="KAJ3123011.1"/>
    </source>
</evidence>
<evidence type="ECO:0000256" key="1">
    <source>
        <dbReference type="SAM" id="MobiDB-lite"/>
    </source>
</evidence>
<sequence length="232" mass="25001">MHNMQKKAKRKQPIVTAATSEYANTIWSASSASSRVGLTRPAAPLALLSFAQRKALFLVPSLPLSPPTASHVTKPSVTTRTGSTRVVSSTALPNCGATRLKVQTHTVSTISAAAAASRKQPLESSAPSEENFVPLNISNILNADSARDLDSRDFRGADEQFPVTVEKLASSGLTRRNTTFVSSQSRKISESRFSLVPLFSQQQQQQQLARSENTFSLSGSPKRVPQKPSIQP</sequence>
<dbReference type="Proteomes" id="UP001211907">
    <property type="component" value="Unassembled WGS sequence"/>
</dbReference>
<proteinExistence type="predicted"/>
<gene>
    <name evidence="2" type="ORF">HK100_011752</name>
</gene>
<accession>A0AAD5T0R7</accession>
<feature type="compositionally biased region" description="Polar residues" evidence="1">
    <location>
        <begin position="208"/>
        <end position="219"/>
    </location>
</feature>
<evidence type="ECO:0000313" key="3">
    <source>
        <dbReference type="Proteomes" id="UP001211907"/>
    </source>
</evidence>
<comment type="caution">
    <text evidence="2">The sequence shown here is derived from an EMBL/GenBank/DDBJ whole genome shotgun (WGS) entry which is preliminary data.</text>
</comment>